<evidence type="ECO:0008006" key="4">
    <source>
        <dbReference type="Google" id="ProtNLM"/>
    </source>
</evidence>
<organism evidence="2 3">
    <name type="scientific">Cafeteria roenbergensis</name>
    <name type="common">Marine flagellate</name>
    <dbReference type="NCBI Taxonomy" id="33653"/>
    <lineage>
        <taxon>Eukaryota</taxon>
        <taxon>Sar</taxon>
        <taxon>Stramenopiles</taxon>
        <taxon>Bigyra</taxon>
        <taxon>Opalozoa</taxon>
        <taxon>Bicosoecida</taxon>
        <taxon>Cafeteriaceae</taxon>
        <taxon>Cafeteria</taxon>
    </lineage>
</organism>
<dbReference type="OrthoDB" id="10419228at2759"/>
<keyword evidence="1" id="KW-0732">Signal</keyword>
<evidence type="ECO:0000313" key="3">
    <source>
        <dbReference type="Proteomes" id="UP000322899"/>
    </source>
</evidence>
<name>A0A5A8DD51_CAFRO</name>
<sequence>MRLPRAAAAGAAFLVTLVLFQLGRTGATSNSFWRATGGFVVLGADDSTVTRACISQDRVGYSWGASDGTGTTNAIVGAIKSAHCVGSLCGLSFACGDGGTSGPEALSACLQDSSCVFLNYSRGEVLLLERPLALAVCDPARSDAYAGLLLRASADVDACPDSSGVVSVALLATVSSVAVIAASLPPRPRQLARHVAQAVDASDTAVTWGGSNRRPRR</sequence>
<gene>
    <name evidence="2" type="ORF">FNF27_08012</name>
</gene>
<evidence type="ECO:0000256" key="1">
    <source>
        <dbReference type="SAM" id="SignalP"/>
    </source>
</evidence>
<proteinExistence type="predicted"/>
<feature type="chain" id="PRO_5023032776" description="Apple domain-containing protein" evidence="1">
    <location>
        <begin position="28"/>
        <end position="217"/>
    </location>
</feature>
<dbReference type="EMBL" id="VLTO01000117">
    <property type="protein sequence ID" value="KAA0162899.1"/>
    <property type="molecule type" value="Genomic_DNA"/>
</dbReference>
<comment type="caution">
    <text evidence="2">The sequence shown here is derived from an EMBL/GenBank/DDBJ whole genome shotgun (WGS) entry which is preliminary data.</text>
</comment>
<feature type="signal peptide" evidence="1">
    <location>
        <begin position="1"/>
        <end position="27"/>
    </location>
</feature>
<dbReference type="Proteomes" id="UP000322899">
    <property type="component" value="Unassembled WGS sequence"/>
</dbReference>
<reference evidence="2 3" key="1">
    <citation type="submission" date="2019-07" db="EMBL/GenBank/DDBJ databases">
        <title>Genomes of Cafeteria roenbergensis.</title>
        <authorList>
            <person name="Fischer M.G."/>
            <person name="Hackl T."/>
            <person name="Roman M."/>
        </authorList>
    </citation>
    <scope>NUCLEOTIDE SEQUENCE [LARGE SCALE GENOMIC DNA]</scope>
    <source>
        <strain evidence="2 3">E4-10P</strain>
    </source>
</reference>
<evidence type="ECO:0000313" key="2">
    <source>
        <dbReference type="EMBL" id="KAA0162899.1"/>
    </source>
</evidence>
<accession>A0A5A8DD51</accession>
<dbReference type="AlphaFoldDB" id="A0A5A8DD51"/>
<protein>
    <recommendedName>
        <fullName evidence="4">Apple domain-containing protein</fullName>
    </recommendedName>
</protein>